<dbReference type="SUPFAM" id="SSF53850">
    <property type="entry name" value="Periplasmic binding protein-like II"/>
    <property type="match status" value="1"/>
</dbReference>
<dbReference type="RefSeq" id="WP_131017267.1">
    <property type="nucleotide sequence ID" value="NZ_SIRE01000026.1"/>
</dbReference>
<dbReference type="InterPro" id="IPR050490">
    <property type="entry name" value="Bact_solute-bd_prot1"/>
</dbReference>
<protein>
    <submittedName>
        <fullName evidence="6">ABC transporter substrate-binding protein</fullName>
    </submittedName>
</protein>
<keyword evidence="3" id="KW-0813">Transport</keyword>
<sequence length="461" mass="49785">MKKSMKTMAAAAAMMVALAGCSGGGGPAASTTAKPSASKGPINLTFWHAMGGTNEEVVKKMVQSFNETVGKEKSITITPVFQGSYADLLKKVKAAVQAKNEKDFPDIVQVPASDTAYIKDVPAIIWAQDLIAKDPSFPVKDLEPNTLAGFSFKNKQVGIPFANSTILLYYNKNMFKEAGLDPNKPPQTIDELGKFAAKMTKKNGSTVSQWGFAVNPDQYHLSSWIGMQGAYIGNNKNGRADVMTAVEFDTNGSMKKYLTEWKKAIDAGGILTGSDVKSDEEFAAGKMPMFVGSTASLKGTLTKVGDKFEVGTAFYPKVSESDKGGVAVGGSALYIMNRGDQAAIDAAWSFLKYGVTPESQFVWHTGTGYFPVNVKTYDLPQMKEHLTKNPLFKTAIEQLHASSPETQEPMGPVSAEFSQAMLEETLNYVQGKKSIDQAITDMAARSNKALSDYNRVNNVKK</sequence>
<evidence type="ECO:0000256" key="5">
    <source>
        <dbReference type="SAM" id="SignalP"/>
    </source>
</evidence>
<dbReference type="Pfam" id="PF13416">
    <property type="entry name" value="SBP_bac_8"/>
    <property type="match status" value="1"/>
</dbReference>
<dbReference type="InterPro" id="IPR006059">
    <property type="entry name" value="SBP"/>
</dbReference>
<evidence type="ECO:0000256" key="3">
    <source>
        <dbReference type="ARBA" id="ARBA00022448"/>
    </source>
</evidence>
<evidence type="ECO:0000313" key="7">
    <source>
        <dbReference type="Proteomes" id="UP000293142"/>
    </source>
</evidence>
<dbReference type="PANTHER" id="PTHR43649:SF31">
    <property type="entry name" value="SN-GLYCEROL-3-PHOSPHATE-BINDING PERIPLASMIC PROTEIN UGPB"/>
    <property type="match status" value="1"/>
</dbReference>
<dbReference type="CDD" id="cd14748">
    <property type="entry name" value="PBP2_UgpB"/>
    <property type="match status" value="1"/>
</dbReference>
<evidence type="ECO:0000256" key="1">
    <source>
        <dbReference type="ARBA" id="ARBA00004196"/>
    </source>
</evidence>
<evidence type="ECO:0000256" key="4">
    <source>
        <dbReference type="ARBA" id="ARBA00022729"/>
    </source>
</evidence>
<organism evidence="6 7">
    <name type="scientific">Paenibacillus thalictri</name>
    <dbReference type="NCBI Taxonomy" id="2527873"/>
    <lineage>
        <taxon>Bacteria</taxon>
        <taxon>Bacillati</taxon>
        <taxon>Bacillota</taxon>
        <taxon>Bacilli</taxon>
        <taxon>Bacillales</taxon>
        <taxon>Paenibacillaceae</taxon>
        <taxon>Paenibacillus</taxon>
    </lineage>
</organism>
<gene>
    <name evidence="6" type="ORF">EYB31_30395</name>
</gene>
<keyword evidence="4 5" id="KW-0732">Signal</keyword>
<dbReference type="PROSITE" id="PS51257">
    <property type="entry name" value="PROKAR_LIPOPROTEIN"/>
    <property type="match status" value="1"/>
</dbReference>
<dbReference type="OrthoDB" id="9795467at2"/>
<dbReference type="AlphaFoldDB" id="A0A4V2J3E1"/>
<feature type="signal peptide" evidence="5">
    <location>
        <begin position="1"/>
        <end position="19"/>
    </location>
</feature>
<evidence type="ECO:0000313" key="6">
    <source>
        <dbReference type="EMBL" id="TBL71402.1"/>
    </source>
</evidence>
<feature type="chain" id="PRO_5038380767" evidence="5">
    <location>
        <begin position="20"/>
        <end position="461"/>
    </location>
</feature>
<comment type="caution">
    <text evidence="6">The sequence shown here is derived from an EMBL/GenBank/DDBJ whole genome shotgun (WGS) entry which is preliminary data.</text>
</comment>
<comment type="similarity">
    <text evidence="2">Belongs to the bacterial solute-binding protein 1 family.</text>
</comment>
<evidence type="ECO:0000256" key="2">
    <source>
        <dbReference type="ARBA" id="ARBA00008520"/>
    </source>
</evidence>
<reference evidence="6 7" key="1">
    <citation type="submission" date="2019-02" db="EMBL/GenBank/DDBJ databases">
        <title>Paenibacillus sp. nov., isolated from surface-sterilized tissue of Thalictrum simplex L.</title>
        <authorList>
            <person name="Tuo L."/>
        </authorList>
    </citation>
    <scope>NUCLEOTIDE SEQUENCE [LARGE SCALE GENOMIC DNA]</scope>
    <source>
        <strain evidence="6 7">N2SHLJ1</strain>
    </source>
</reference>
<keyword evidence="7" id="KW-1185">Reference proteome</keyword>
<dbReference type="Gene3D" id="3.40.190.10">
    <property type="entry name" value="Periplasmic binding protein-like II"/>
    <property type="match status" value="2"/>
</dbReference>
<accession>A0A4V2J3E1</accession>
<proteinExistence type="inferred from homology"/>
<dbReference type="GO" id="GO:0030313">
    <property type="term" value="C:cell envelope"/>
    <property type="evidence" value="ECO:0007669"/>
    <property type="project" value="UniProtKB-SubCell"/>
</dbReference>
<name>A0A4V2J3E1_9BACL</name>
<dbReference type="PANTHER" id="PTHR43649">
    <property type="entry name" value="ARABINOSE-BINDING PROTEIN-RELATED"/>
    <property type="match status" value="1"/>
</dbReference>
<dbReference type="EMBL" id="SIRE01000026">
    <property type="protein sequence ID" value="TBL71402.1"/>
    <property type="molecule type" value="Genomic_DNA"/>
</dbReference>
<dbReference type="Proteomes" id="UP000293142">
    <property type="component" value="Unassembled WGS sequence"/>
</dbReference>
<comment type="subcellular location">
    <subcellularLocation>
        <location evidence="1">Cell envelope</location>
    </subcellularLocation>
</comment>